<dbReference type="SUPFAM" id="SSF103473">
    <property type="entry name" value="MFS general substrate transporter"/>
    <property type="match status" value="1"/>
</dbReference>
<evidence type="ECO:0000256" key="1">
    <source>
        <dbReference type="ARBA" id="ARBA00004141"/>
    </source>
</evidence>
<accession>A0A136IN50</accession>
<dbReference type="InterPro" id="IPR020846">
    <property type="entry name" value="MFS_dom"/>
</dbReference>
<gene>
    <name evidence="8" type="ORF">Micbo1qcDRAFT_186081</name>
</gene>
<evidence type="ECO:0000256" key="6">
    <source>
        <dbReference type="SAM" id="Phobius"/>
    </source>
</evidence>
<dbReference type="PANTHER" id="PTHR48022:SF41">
    <property type="entry name" value="MAJOR FACILITATOR SUPERFAMILY (MFS) PROFILE DOMAIN-CONTAINING PROTEIN"/>
    <property type="match status" value="1"/>
</dbReference>
<proteinExistence type="inferred from homology"/>
<dbReference type="PROSITE" id="PS00217">
    <property type="entry name" value="SUGAR_TRANSPORT_2"/>
    <property type="match status" value="1"/>
</dbReference>
<comment type="subcellular location">
    <subcellularLocation>
        <location evidence="1">Membrane</location>
        <topology evidence="1">Multi-pass membrane protein</topology>
    </subcellularLocation>
</comment>
<feature type="transmembrane region" description="Helical" evidence="6">
    <location>
        <begin position="372"/>
        <end position="394"/>
    </location>
</feature>
<dbReference type="InterPro" id="IPR050360">
    <property type="entry name" value="MFS_Sugar_Transporters"/>
</dbReference>
<dbReference type="OrthoDB" id="6612291at2759"/>
<evidence type="ECO:0000313" key="9">
    <source>
        <dbReference type="Proteomes" id="UP000070501"/>
    </source>
</evidence>
<protein>
    <submittedName>
        <fullName evidence="8">General substrate transporter</fullName>
    </submittedName>
</protein>
<feature type="transmembrane region" description="Helical" evidence="6">
    <location>
        <begin position="189"/>
        <end position="214"/>
    </location>
</feature>
<evidence type="ECO:0000256" key="4">
    <source>
        <dbReference type="ARBA" id="ARBA00022989"/>
    </source>
</evidence>
<feature type="transmembrane region" description="Helical" evidence="6">
    <location>
        <begin position="444"/>
        <end position="462"/>
    </location>
</feature>
<name>A0A136IN50_9PEZI</name>
<dbReference type="GO" id="GO:0005351">
    <property type="term" value="F:carbohydrate:proton symporter activity"/>
    <property type="evidence" value="ECO:0007669"/>
    <property type="project" value="TreeGrafter"/>
</dbReference>
<dbReference type="InterPro" id="IPR036259">
    <property type="entry name" value="MFS_trans_sf"/>
</dbReference>
<evidence type="ECO:0000256" key="5">
    <source>
        <dbReference type="ARBA" id="ARBA00023136"/>
    </source>
</evidence>
<dbReference type="AlphaFoldDB" id="A0A136IN50"/>
<feature type="transmembrane region" description="Helical" evidence="6">
    <location>
        <begin position="155"/>
        <end position="177"/>
    </location>
</feature>
<comment type="similarity">
    <text evidence="2">Belongs to the major facilitator superfamily. Sugar transporter (TC 2.A.1.1) family.</text>
</comment>
<keyword evidence="9" id="KW-1185">Reference proteome</keyword>
<feature type="transmembrane region" description="Helical" evidence="6">
    <location>
        <begin position="124"/>
        <end position="143"/>
    </location>
</feature>
<dbReference type="Proteomes" id="UP000070501">
    <property type="component" value="Unassembled WGS sequence"/>
</dbReference>
<dbReference type="InParanoid" id="A0A136IN50"/>
<dbReference type="PANTHER" id="PTHR48022">
    <property type="entry name" value="PLASTIDIC GLUCOSE TRANSPORTER 4"/>
    <property type="match status" value="1"/>
</dbReference>
<dbReference type="Pfam" id="PF00083">
    <property type="entry name" value="Sugar_tr"/>
    <property type="match status" value="1"/>
</dbReference>
<evidence type="ECO:0000256" key="2">
    <source>
        <dbReference type="ARBA" id="ARBA00010992"/>
    </source>
</evidence>
<feature type="transmembrane region" description="Helical" evidence="6">
    <location>
        <begin position="45"/>
        <end position="75"/>
    </location>
</feature>
<dbReference type="Gene3D" id="1.20.1250.20">
    <property type="entry name" value="MFS general substrate transporter like domains"/>
    <property type="match status" value="1"/>
</dbReference>
<evidence type="ECO:0000256" key="3">
    <source>
        <dbReference type="ARBA" id="ARBA00022692"/>
    </source>
</evidence>
<reference evidence="9" key="1">
    <citation type="submission" date="2016-02" db="EMBL/GenBank/DDBJ databases">
        <title>Draft genome sequence of Microdochium bolleyi, a fungal endophyte of beachgrass.</title>
        <authorList>
            <consortium name="DOE Joint Genome Institute"/>
            <person name="David A.S."/>
            <person name="May G."/>
            <person name="Haridas S."/>
            <person name="Lim J."/>
            <person name="Wang M."/>
            <person name="Labutti K."/>
            <person name="Lipzen A."/>
            <person name="Barry K."/>
            <person name="Grigoriev I.V."/>
        </authorList>
    </citation>
    <scope>NUCLEOTIDE SEQUENCE [LARGE SCALE GENOMIC DNA]</scope>
    <source>
        <strain evidence="9">J235TASD1</strain>
    </source>
</reference>
<keyword evidence="3 6" id="KW-0812">Transmembrane</keyword>
<feature type="transmembrane region" description="Helical" evidence="6">
    <location>
        <begin position="310"/>
        <end position="334"/>
    </location>
</feature>
<feature type="transmembrane region" description="Helical" evidence="6">
    <location>
        <begin position="95"/>
        <end position="115"/>
    </location>
</feature>
<organism evidence="8 9">
    <name type="scientific">Microdochium bolleyi</name>
    <dbReference type="NCBI Taxonomy" id="196109"/>
    <lineage>
        <taxon>Eukaryota</taxon>
        <taxon>Fungi</taxon>
        <taxon>Dikarya</taxon>
        <taxon>Ascomycota</taxon>
        <taxon>Pezizomycotina</taxon>
        <taxon>Sordariomycetes</taxon>
        <taxon>Xylariomycetidae</taxon>
        <taxon>Xylariales</taxon>
        <taxon>Microdochiaceae</taxon>
        <taxon>Microdochium</taxon>
    </lineage>
</organism>
<evidence type="ECO:0000313" key="8">
    <source>
        <dbReference type="EMBL" id="KXJ86377.1"/>
    </source>
</evidence>
<keyword evidence="4 6" id="KW-1133">Transmembrane helix</keyword>
<keyword evidence="5 6" id="KW-0472">Membrane</keyword>
<feature type="transmembrane region" description="Helical" evidence="6">
    <location>
        <begin position="474"/>
        <end position="492"/>
    </location>
</feature>
<dbReference type="InterPro" id="IPR005828">
    <property type="entry name" value="MFS_sugar_transport-like"/>
</dbReference>
<dbReference type="GO" id="GO:0016020">
    <property type="term" value="C:membrane"/>
    <property type="evidence" value="ECO:0007669"/>
    <property type="project" value="UniProtKB-SubCell"/>
</dbReference>
<dbReference type="InterPro" id="IPR005829">
    <property type="entry name" value="Sugar_transporter_CS"/>
</dbReference>
<sequence length="534" mass="58695">MSATKESPSATIDTAKAECEHYDALPTEDHDDRSFWQICKENPAIIGYAICANFGPLLFGYDGLALGVIIALPAFSFDFGEPFGDGLLIPALWQGLWTAGNQIGIMIGAGANGYLQDRFGRKPMIFVGWAIATLSVALGYTSYMPDSYAGRRTLLLMAKIIVGLGMGILMSTCQTYVSEIAPVKIRGMLLGIYTLVLVIGQTIAVSVVFSRIAIMDRSAYLVPIALQWMFAGLVFIGAVFIPESPSFLISKGRVEEAARSFDRLYGKGERSTNNLNNLIATVAHEQQQENNKDVRFMELFQGTNFRRTRIVWLLNITQQFTGISLLANATYFLIQAGMNPAQSLEINQIGISLSIPCILLSYYTMQKFGRRFIILASMITITVLFIGMGVAGLFPNDKTALKFVGVTLLLIGFVGALGLNPAYNVVASEVSSVRLRARTLSSGFVIYALASWVFSFTVPYMFNPDAGNLSAKVGWVFVGLGTIGVVLVWFEVPETRNKSYAQLDLLFERKTKTRDFKRKMDEELSVPVGKEDVV</sequence>
<dbReference type="EMBL" id="KQ964268">
    <property type="protein sequence ID" value="KXJ86377.1"/>
    <property type="molecule type" value="Genomic_DNA"/>
</dbReference>
<feature type="transmembrane region" description="Helical" evidence="6">
    <location>
        <begin position="400"/>
        <end position="423"/>
    </location>
</feature>
<feature type="domain" description="Major facilitator superfamily (MFS) profile" evidence="7">
    <location>
        <begin position="48"/>
        <end position="496"/>
    </location>
</feature>
<dbReference type="FunFam" id="1.20.1250.20:FF:000078">
    <property type="entry name" value="MFS maltose transporter, putative"/>
    <property type="match status" value="1"/>
</dbReference>
<dbReference type="PROSITE" id="PS50850">
    <property type="entry name" value="MFS"/>
    <property type="match status" value="1"/>
</dbReference>
<feature type="transmembrane region" description="Helical" evidence="6">
    <location>
        <begin position="220"/>
        <end position="241"/>
    </location>
</feature>
<evidence type="ECO:0000259" key="7">
    <source>
        <dbReference type="PROSITE" id="PS50850"/>
    </source>
</evidence>
<feature type="transmembrane region" description="Helical" evidence="6">
    <location>
        <begin position="346"/>
        <end position="365"/>
    </location>
</feature>